<proteinExistence type="predicted"/>
<feature type="domain" description="REase associating with pPIWI RE" evidence="2">
    <location>
        <begin position="295"/>
        <end position="406"/>
    </location>
</feature>
<evidence type="ECO:0000256" key="1">
    <source>
        <dbReference type="SAM" id="MobiDB-lite"/>
    </source>
</evidence>
<dbReference type="EMBL" id="JAGZJA010000008">
    <property type="protein sequence ID" value="MBS5147275.1"/>
    <property type="molecule type" value="Genomic_DNA"/>
</dbReference>
<protein>
    <recommendedName>
        <fullName evidence="2">REase associating with pPIWI RE domain-containing protein</fullName>
    </recommendedName>
</protein>
<dbReference type="Proteomes" id="UP000738879">
    <property type="component" value="Unassembled WGS sequence"/>
</dbReference>
<comment type="caution">
    <text evidence="3">The sequence shown here is derived from an EMBL/GenBank/DDBJ whole genome shotgun (WGS) entry which is preliminary data.</text>
</comment>
<evidence type="ECO:0000313" key="3">
    <source>
        <dbReference type="EMBL" id="MBS5147275.1"/>
    </source>
</evidence>
<dbReference type="Pfam" id="PF18154">
    <property type="entry name" value="pPIWI_RE_REase"/>
    <property type="match status" value="1"/>
</dbReference>
<reference evidence="3" key="1">
    <citation type="submission" date="2021-02" db="EMBL/GenBank/DDBJ databases">
        <title>Infant gut strain persistence is associated with maternal origin, phylogeny, and functional potential including surface adhesion and iron acquisition.</title>
        <authorList>
            <person name="Lou Y.C."/>
        </authorList>
    </citation>
    <scope>NUCLEOTIDE SEQUENCE</scope>
    <source>
        <strain evidence="3">L3_128_245G1_dasL3_128_245G1_concoct_49</strain>
    </source>
</reference>
<feature type="region of interest" description="Disordered" evidence="1">
    <location>
        <begin position="1"/>
        <end position="21"/>
    </location>
</feature>
<accession>A0A943BQB0</accession>
<dbReference type="AlphaFoldDB" id="A0A943BQB0"/>
<name>A0A943BQB0_9ACTN</name>
<evidence type="ECO:0000313" key="4">
    <source>
        <dbReference type="Proteomes" id="UP000738879"/>
    </source>
</evidence>
<dbReference type="InterPro" id="IPR040828">
    <property type="entry name" value="pPIWI_RE_REase"/>
</dbReference>
<gene>
    <name evidence="3" type="ORF">KHY67_06195</name>
</gene>
<sequence>MNNRPPSMHDGAQGEPASNGCESTQLRNQFLETVFLIAAGLRKREELFAANPRRYPYCNELRLGIQRFAALHAQHAEDNQALRNLLDGLSESSFIRTWCTRDLSTWIEQWTPAAREELGNLECLELGPFAEVGGSFFNITEDCLEFLWINGNGSTDDLHENRVYSTLRDAGQAAYVFGRKFLILHPTLSWEERTAAAHANLAALEIDQLDQGETARVDGAWVQELIDTAYERVPLGLKVCPVCGWTMSLHGLRPMCLDARCTAHVDAEEYKTLPDVPPNSYRLRRGVMRFIAKPGILELQIARKVQAFGLPFELWPHLDTCDILITLPGGHTIAVDAKDHHDIDRLVRSIESDDMRDAMAASEAIYVVPADTPPPRRRAANRRLAHKPGYSIKTLRELTQHLKTEMGDA</sequence>
<evidence type="ECO:0000259" key="2">
    <source>
        <dbReference type="Pfam" id="PF18154"/>
    </source>
</evidence>
<organism evidence="3 4">
    <name type="scientific">Collinsella intestinalis</name>
    <dbReference type="NCBI Taxonomy" id="147207"/>
    <lineage>
        <taxon>Bacteria</taxon>
        <taxon>Bacillati</taxon>
        <taxon>Actinomycetota</taxon>
        <taxon>Coriobacteriia</taxon>
        <taxon>Coriobacteriales</taxon>
        <taxon>Coriobacteriaceae</taxon>
        <taxon>Collinsella</taxon>
    </lineage>
</organism>